<evidence type="ECO:0000313" key="2">
    <source>
        <dbReference type="Proteomes" id="UP000254569"/>
    </source>
</evidence>
<evidence type="ECO:0000313" key="1">
    <source>
        <dbReference type="EMBL" id="SUF09241.1"/>
    </source>
</evidence>
<reference evidence="1 2" key="1">
    <citation type="submission" date="2018-06" db="EMBL/GenBank/DDBJ databases">
        <authorList>
            <consortium name="Pathogen Informatics"/>
            <person name="Doyle S."/>
        </authorList>
    </citation>
    <scope>NUCLEOTIDE SEQUENCE [LARGE SCALE GENOMIC DNA]</scope>
    <source>
        <strain evidence="1 2">NCTC13296</strain>
    </source>
</reference>
<dbReference type="OrthoDB" id="4708338at2"/>
<accession>A0A379PR47</accession>
<organism evidence="1 2">
    <name type="scientific">Rhodococcus gordoniae</name>
    <dbReference type="NCBI Taxonomy" id="223392"/>
    <lineage>
        <taxon>Bacteria</taxon>
        <taxon>Bacillati</taxon>
        <taxon>Actinomycetota</taxon>
        <taxon>Actinomycetes</taxon>
        <taxon>Mycobacteriales</taxon>
        <taxon>Nocardiaceae</taxon>
        <taxon>Rhodococcus</taxon>
    </lineage>
</organism>
<proteinExistence type="predicted"/>
<dbReference type="AlphaFoldDB" id="A0A379PR47"/>
<dbReference type="Pfam" id="PF19827">
    <property type="entry name" value="DUF6308"/>
    <property type="match status" value="1"/>
</dbReference>
<keyword evidence="2" id="KW-1185">Reference proteome</keyword>
<dbReference type="InterPro" id="IPR046275">
    <property type="entry name" value="DUF6308"/>
</dbReference>
<protein>
    <submittedName>
        <fullName evidence="1">Uncharacterized protein</fullName>
    </submittedName>
</protein>
<dbReference type="RefSeq" id="WP_115311627.1">
    <property type="nucleotide sequence ID" value="NZ_UGVI01000003.1"/>
</dbReference>
<gene>
    <name evidence="1" type="ORF">NCTC13296_04439</name>
</gene>
<sequence>MNHTGSETAATVLVIAGRSIDLDTAVATAHGYPAVTVARYDLPGPGPAAVITADEIARTHKVRSRISHAQRDWFIRTAADAPWAAVPIDARLVDADPNIGGELYDRAEALYDHFRTAAPRHVGVAKISKVLHLKRPGLFPVLDSKVMAFYRFHARAAAARYPHRGRRAMFWAAIRDDVCTNLDNGAPPLLRRRLAQSETEQARRLASLTDVRLLDLLTWAVA</sequence>
<dbReference type="EMBL" id="UGVI01000003">
    <property type="protein sequence ID" value="SUF09241.1"/>
    <property type="molecule type" value="Genomic_DNA"/>
</dbReference>
<name>A0A379PR47_9NOCA</name>
<dbReference type="Proteomes" id="UP000254569">
    <property type="component" value="Unassembled WGS sequence"/>
</dbReference>